<keyword evidence="2" id="KW-1185">Reference proteome</keyword>
<proteinExistence type="predicted"/>
<evidence type="ECO:0000313" key="2">
    <source>
        <dbReference type="Proteomes" id="UP001179952"/>
    </source>
</evidence>
<gene>
    <name evidence="1" type="ORF">QJS04_geneDACA006394</name>
</gene>
<dbReference type="Proteomes" id="UP001179952">
    <property type="component" value="Unassembled WGS sequence"/>
</dbReference>
<dbReference type="AlphaFoldDB" id="A0AAV9AUX3"/>
<comment type="caution">
    <text evidence="1">The sequence shown here is derived from an EMBL/GenBank/DDBJ whole genome shotgun (WGS) entry which is preliminary data.</text>
</comment>
<evidence type="ECO:0000313" key="1">
    <source>
        <dbReference type="EMBL" id="KAK1267820.1"/>
    </source>
</evidence>
<accession>A0AAV9AUX3</accession>
<dbReference type="EMBL" id="JAUJYN010000006">
    <property type="protein sequence ID" value="KAK1267820.1"/>
    <property type="molecule type" value="Genomic_DNA"/>
</dbReference>
<name>A0AAV9AUX3_ACOGR</name>
<protein>
    <submittedName>
        <fullName evidence="1">Uncharacterized protein</fullName>
    </submittedName>
</protein>
<reference evidence="1" key="2">
    <citation type="submission" date="2023-06" db="EMBL/GenBank/DDBJ databases">
        <authorList>
            <person name="Ma L."/>
            <person name="Liu K.-W."/>
            <person name="Li Z."/>
            <person name="Hsiao Y.-Y."/>
            <person name="Qi Y."/>
            <person name="Fu T."/>
            <person name="Tang G."/>
            <person name="Zhang D."/>
            <person name="Sun W.-H."/>
            <person name="Liu D.-K."/>
            <person name="Li Y."/>
            <person name="Chen G.-Z."/>
            <person name="Liu X.-D."/>
            <person name="Liao X.-Y."/>
            <person name="Jiang Y.-T."/>
            <person name="Yu X."/>
            <person name="Hao Y."/>
            <person name="Huang J."/>
            <person name="Zhao X.-W."/>
            <person name="Ke S."/>
            <person name="Chen Y.-Y."/>
            <person name="Wu W.-L."/>
            <person name="Hsu J.-L."/>
            <person name="Lin Y.-F."/>
            <person name="Huang M.-D."/>
            <person name="Li C.-Y."/>
            <person name="Huang L."/>
            <person name="Wang Z.-W."/>
            <person name="Zhao X."/>
            <person name="Zhong W.-Y."/>
            <person name="Peng D.-H."/>
            <person name="Ahmad S."/>
            <person name="Lan S."/>
            <person name="Zhang J.-S."/>
            <person name="Tsai W.-C."/>
            <person name="Van De Peer Y."/>
            <person name="Liu Z.-J."/>
        </authorList>
    </citation>
    <scope>NUCLEOTIDE SEQUENCE</scope>
    <source>
        <strain evidence="1">SCP</strain>
        <tissue evidence="1">Leaves</tissue>
    </source>
</reference>
<reference evidence="1" key="1">
    <citation type="journal article" date="2023" name="Nat. Commun.">
        <title>Diploid and tetraploid genomes of Acorus and the evolution of monocots.</title>
        <authorList>
            <person name="Ma L."/>
            <person name="Liu K.W."/>
            <person name="Li Z."/>
            <person name="Hsiao Y.Y."/>
            <person name="Qi Y."/>
            <person name="Fu T."/>
            <person name="Tang G.D."/>
            <person name="Zhang D."/>
            <person name="Sun W.H."/>
            <person name="Liu D.K."/>
            <person name="Li Y."/>
            <person name="Chen G.Z."/>
            <person name="Liu X.D."/>
            <person name="Liao X.Y."/>
            <person name="Jiang Y.T."/>
            <person name="Yu X."/>
            <person name="Hao Y."/>
            <person name="Huang J."/>
            <person name="Zhao X.W."/>
            <person name="Ke S."/>
            <person name="Chen Y.Y."/>
            <person name="Wu W.L."/>
            <person name="Hsu J.L."/>
            <person name="Lin Y.F."/>
            <person name="Huang M.D."/>
            <person name="Li C.Y."/>
            <person name="Huang L."/>
            <person name="Wang Z.W."/>
            <person name="Zhao X."/>
            <person name="Zhong W.Y."/>
            <person name="Peng D.H."/>
            <person name="Ahmad S."/>
            <person name="Lan S."/>
            <person name="Zhang J.S."/>
            <person name="Tsai W.C."/>
            <person name="Van de Peer Y."/>
            <person name="Liu Z.J."/>
        </authorList>
    </citation>
    <scope>NUCLEOTIDE SEQUENCE</scope>
    <source>
        <strain evidence="1">SCP</strain>
    </source>
</reference>
<organism evidence="1 2">
    <name type="scientific">Acorus gramineus</name>
    <name type="common">Dwarf sweet flag</name>
    <dbReference type="NCBI Taxonomy" id="55184"/>
    <lineage>
        <taxon>Eukaryota</taxon>
        <taxon>Viridiplantae</taxon>
        <taxon>Streptophyta</taxon>
        <taxon>Embryophyta</taxon>
        <taxon>Tracheophyta</taxon>
        <taxon>Spermatophyta</taxon>
        <taxon>Magnoliopsida</taxon>
        <taxon>Liliopsida</taxon>
        <taxon>Acoraceae</taxon>
        <taxon>Acorus</taxon>
    </lineage>
</organism>
<sequence length="64" mass="7164">MSITVKSKDDGGILETSHVKKTCNNEMWASPDVPMHDGLKWLNNHLIVVEHLKVTRDQIGVGCH</sequence>